<dbReference type="RefSeq" id="WP_125701758.1">
    <property type="nucleotide sequence ID" value="NZ_JBHTOM010000016.1"/>
</dbReference>
<keyword evidence="2" id="KW-1185">Reference proteome</keyword>
<sequence>MNETYRQAFKDTVARTLFREGKRGKSLIQDIHEEEYAFSLVFRVKDNFGVVFRLEDIKEQAKYLNGGSRARGKDNDCTIIDDAIFQIEVKNNKKIGHTHANQQFRGGELWLRHLLRLVANGDPDIITQTERPIYRLVLKRSRRSSLSRTHAYPILNHETNYQIIIGTNERRIDLTRTKNELMQKYAARKFQLE</sequence>
<evidence type="ECO:0000313" key="1">
    <source>
        <dbReference type="EMBL" id="MFD1550049.1"/>
    </source>
</evidence>
<dbReference type="EMBL" id="JBHTOM010000016">
    <property type="protein sequence ID" value="MFD1550049.1"/>
    <property type="molecule type" value="Genomic_DNA"/>
</dbReference>
<protein>
    <recommendedName>
        <fullName evidence="3">Restriction endonuclease</fullName>
    </recommendedName>
</protein>
<gene>
    <name evidence="1" type="ORF">ACFQ5T_10190</name>
</gene>
<dbReference type="Proteomes" id="UP001597195">
    <property type="component" value="Unassembled WGS sequence"/>
</dbReference>
<evidence type="ECO:0000313" key="2">
    <source>
        <dbReference type="Proteomes" id="UP001597195"/>
    </source>
</evidence>
<reference evidence="2" key="1">
    <citation type="journal article" date="2019" name="Int. J. Syst. Evol. Microbiol.">
        <title>The Global Catalogue of Microorganisms (GCM) 10K type strain sequencing project: providing services to taxonomists for standard genome sequencing and annotation.</title>
        <authorList>
            <consortium name="The Broad Institute Genomics Platform"/>
            <consortium name="The Broad Institute Genome Sequencing Center for Infectious Disease"/>
            <person name="Wu L."/>
            <person name="Ma J."/>
        </authorList>
    </citation>
    <scope>NUCLEOTIDE SEQUENCE [LARGE SCALE GENOMIC DNA]</scope>
    <source>
        <strain evidence="2">CCM 8906</strain>
    </source>
</reference>
<organism evidence="1 2">
    <name type="scientific">Levilactobacillus fuyuanensis</name>
    <dbReference type="NCBI Taxonomy" id="2486022"/>
    <lineage>
        <taxon>Bacteria</taxon>
        <taxon>Bacillati</taxon>
        <taxon>Bacillota</taxon>
        <taxon>Bacilli</taxon>
        <taxon>Lactobacillales</taxon>
        <taxon>Lactobacillaceae</taxon>
        <taxon>Levilactobacillus</taxon>
    </lineage>
</organism>
<name>A0ABW4H5L9_9LACO</name>
<proteinExistence type="predicted"/>
<evidence type="ECO:0008006" key="3">
    <source>
        <dbReference type="Google" id="ProtNLM"/>
    </source>
</evidence>
<accession>A0ABW4H5L9</accession>
<comment type="caution">
    <text evidence="1">The sequence shown here is derived from an EMBL/GenBank/DDBJ whole genome shotgun (WGS) entry which is preliminary data.</text>
</comment>